<dbReference type="GO" id="GO:0022627">
    <property type="term" value="C:cytosolic small ribosomal subunit"/>
    <property type="evidence" value="ECO:0007669"/>
    <property type="project" value="TreeGrafter"/>
</dbReference>
<evidence type="ECO:0000256" key="1">
    <source>
        <dbReference type="ARBA" id="ARBA00006767"/>
    </source>
</evidence>
<dbReference type="InterPro" id="IPR035104">
    <property type="entry name" value="Ribosomal_protein_S1-like"/>
</dbReference>
<comment type="similarity">
    <text evidence="1">Belongs to the bacterial ribosomal protein bS1 family.</text>
</comment>
<dbReference type="AlphaFoldDB" id="A0A1F4VA72"/>
<reference evidence="5 6" key="1">
    <citation type="journal article" date="2016" name="Nat. Commun.">
        <title>Thousands of microbial genomes shed light on interconnected biogeochemical processes in an aquifer system.</title>
        <authorList>
            <person name="Anantharaman K."/>
            <person name="Brown C.T."/>
            <person name="Hug L.A."/>
            <person name="Sharon I."/>
            <person name="Castelle C.J."/>
            <person name="Probst A.J."/>
            <person name="Thomas B.C."/>
            <person name="Singh A."/>
            <person name="Wilkins M.J."/>
            <person name="Karaoz U."/>
            <person name="Brodie E.L."/>
            <person name="Williams K.H."/>
            <person name="Hubbard S.S."/>
            <person name="Banfield J.F."/>
        </authorList>
    </citation>
    <scope>NUCLEOTIDE SEQUENCE [LARGE SCALE GENOMIC DNA]</scope>
</reference>
<dbReference type="SUPFAM" id="SSF50249">
    <property type="entry name" value="Nucleic acid-binding proteins"/>
    <property type="match status" value="4"/>
</dbReference>
<gene>
    <name evidence="5" type="ORF">A2797_02605</name>
</gene>
<dbReference type="PANTHER" id="PTHR10724">
    <property type="entry name" value="30S RIBOSOMAL PROTEIN S1"/>
    <property type="match status" value="1"/>
</dbReference>
<protein>
    <recommendedName>
        <fullName evidence="4">S1 motif domain-containing protein</fullName>
    </recommendedName>
</protein>
<evidence type="ECO:0000313" key="5">
    <source>
        <dbReference type="EMBL" id="OGC54105.1"/>
    </source>
</evidence>
<proteinExistence type="inferred from homology"/>
<dbReference type="InterPro" id="IPR012340">
    <property type="entry name" value="NA-bd_OB-fold"/>
</dbReference>
<dbReference type="InterPro" id="IPR003029">
    <property type="entry name" value="S1_domain"/>
</dbReference>
<feature type="domain" description="S1 motif" evidence="4">
    <location>
        <begin position="102"/>
        <end position="171"/>
    </location>
</feature>
<dbReference type="GO" id="GO:0003729">
    <property type="term" value="F:mRNA binding"/>
    <property type="evidence" value="ECO:0007669"/>
    <property type="project" value="TreeGrafter"/>
</dbReference>
<dbReference type="PRINTS" id="PR00681">
    <property type="entry name" value="RIBOSOMALS1"/>
</dbReference>
<evidence type="ECO:0000256" key="2">
    <source>
        <dbReference type="ARBA" id="ARBA00022980"/>
    </source>
</evidence>
<dbReference type="Pfam" id="PF00575">
    <property type="entry name" value="S1"/>
    <property type="match status" value="4"/>
</dbReference>
<feature type="domain" description="S1 motif" evidence="4">
    <location>
        <begin position="277"/>
        <end position="338"/>
    </location>
</feature>
<comment type="caution">
    <text evidence="5">The sequence shown here is derived from an EMBL/GenBank/DDBJ whole genome shotgun (WGS) entry which is preliminary data.</text>
</comment>
<dbReference type="PANTHER" id="PTHR10724:SF7">
    <property type="entry name" value="SMALL RIBOSOMAL SUBUNIT PROTEIN BS1C"/>
    <property type="match status" value="1"/>
</dbReference>
<dbReference type="STRING" id="1802619.A2797_02605"/>
<organism evidence="5 6">
    <name type="scientific">candidate division WWE3 bacterium RIFCSPHIGHO2_01_FULL_48_15</name>
    <dbReference type="NCBI Taxonomy" id="1802619"/>
    <lineage>
        <taxon>Bacteria</taxon>
        <taxon>Katanobacteria</taxon>
    </lineage>
</organism>
<dbReference type="SMART" id="SM00316">
    <property type="entry name" value="S1"/>
    <property type="match status" value="4"/>
</dbReference>
<dbReference type="EMBL" id="MEVC01000024">
    <property type="protein sequence ID" value="OGC54105.1"/>
    <property type="molecule type" value="Genomic_DNA"/>
</dbReference>
<evidence type="ECO:0000313" key="6">
    <source>
        <dbReference type="Proteomes" id="UP000179005"/>
    </source>
</evidence>
<dbReference type="Proteomes" id="UP000179005">
    <property type="component" value="Unassembled WGS sequence"/>
</dbReference>
<feature type="domain" description="S1 motif" evidence="4">
    <location>
        <begin position="192"/>
        <end position="260"/>
    </location>
</feature>
<dbReference type="GO" id="GO:0006412">
    <property type="term" value="P:translation"/>
    <property type="evidence" value="ECO:0007669"/>
    <property type="project" value="TreeGrafter"/>
</dbReference>
<name>A0A1F4VA72_UNCKA</name>
<keyword evidence="2" id="KW-0689">Ribosomal protein</keyword>
<feature type="domain" description="S1 motif" evidence="4">
    <location>
        <begin position="18"/>
        <end position="85"/>
    </location>
</feature>
<dbReference type="CDD" id="cd04465">
    <property type="entry name" value="S1_RPS1_repeat_ec2_hs2"/>
    <property type="match status" value="1"/>
</dbReference>
<dbReference type="Gene3D" id="2.40.50.140">
    <property type="entry name" value="Nucleic acid-binding proteins"/>
    <property type="match status" value="4"/>
</dbReference>
<keyword evidence="3" id="KW-0687">Ribonucleoprotein</keyword>
<evidence type="ECO:0000256" key="3">
    <source>
        <dbReference type="ARBA" id="ARBA00023274"/>
    </source>
</evidence>
<dbReference type="GO" id="GO:0003735">
    <property type="term" value="F:structural constituent of ribosome"/>
    <property type="evidence" value="ECO:0007669"/>
    <property type="project" value="TreeGrafter"/>
</dbReference>
<dbReference type="PROSITE" id="PS50126">
    <property type="entry name" value="S1"/>
    <property type="match status" value="4"/>
</dbReference>
<accession>A0A1F4VA72</accession>
<sequence>MKTLLEKTKVAVHQLRPGDVVEGTVLAKEKGELVLNIGAKSEGLVTGRDFEEEANAVSKLKVGDRIFATVLQSEDNRGFTLLSLRKARAAADWREAQKAYEEEKVQEVEILGPNRGGVVARFGSIRGFIPFSQLSLKTKMEANMGKLTGKVLRAKIIEIDQERDRLVFSERDAFTKGERAEELAALAKVKIGETYDGEVTMVTPFAAFVSFDSLEGMIHVSELSWEKVAEATRVVAPGDKLKVQVMEINSDDGRIMLSHRRTLPNPWEEVAGKFAVGGKVKGKITKITDFGAFVELAPGIEGLIHITETTGPVAEGDEVEARILEIDPKNQKIALSLKGIGAGWR</sequence>
<dbReference type="InterPro" id="IPR050437">
    <property type="entry name" value="Ribos_protein_bS1-like"/>
</dbReference>
<evidence type="ECO:0000259" key="4">
    <source>
        <dbReference type="PROSITE" id="PS50126"/>
    </source>
</evidence>